<reference evidence="18 19" key="1">
    <citation type="submission" date="2017-08" db="EMBL/GenBank/DDBJ databases">
        <title>Infants hospitalized years apart are colonized by the same room-sourced microbial strains.</title>
        <authorList>
            <person name="Brooks B."/>
            <person name="Olm M.R."/>
            <person name="Firek B.A."/>
            <person name="Baker R."/>
            <person name="Thomas B.C."/>
            <person name="Morowitz M.J."/>
            <person name="Banfield J.F."/>
        </authorList>
    </citation>
    <scope>NUCLEOTIDE SEQUENCE [LARGE SCALE GENOMIC DNA]</scope>
    <source>
        <strain evidence="18">S2_005_002_R2_34</strain>
    </source>
</reference>
<evidence type="ECO:0000256" key="9">
    <source>
        <dbReference type="ARBA" id="ARBA00047918"/>
    </source>
</evidence>
<accession>A0A2W5N4L3</accession>
<comment type="subunit">
    <text evidence="10">Monomer.</text>
</comment>
<feature type="binding site" evidence="10">
    <location>
        <position position="461"/>
    </location>
    <ligand>
        <name>Mg(2+)</name>
        <dbReference type="ChEBI" id="CHEBI:18420"/>
    </ligand>
</feature>
<evidence type="ECO:0000313" key="19">
    <source>
        <dbReference type="Proteomes" id="UP000249185"/>
    </source>
</evidence>
<dbReference type="Pfam" id="PF20659">
    <property type="entry name" value="MS_C"/>
    <property type="match status" value="1"/>
</dbReference>
<dbReference type="InterPro" id="IPR006253">
    <property type="entry name" value="Malate_synthG"/>
</dbReference>
<keyword evidence="6 10" id="KW-0479">Metal-binding</keyword>
<evidence type="ECO:0000256" key="8">
    <source>
        <dbReference type="ARBA" id="ARBA00023097"/>
    </source>
</evidence>
<dbReference type="UniPathway" id="UPA00703">
    <property type="reaction ID" value="UER00720"/>
</dbReference>
<evidence type="ECO:0000256" key="11">
    <source>
        <dbReference type="NCBIfam" id="TIGR01345"/>
    </source>
</evidence>
<evidence type="ECO:0000256" key="6">
    <source>
        <dbReference type="ARBA" id="ARBA00022723"/>
    </source>
</evidence>
<keyword evidence="5 10" id="KW-0808">Transferase</keyword>
<feature type="active site" description="Proton acceptor" evidence="10 12">
    <location>
        <position position="341"/>
    </location>
</feature>
<keyword evidence="7 10" id="KW-0460">Magnesium</keyword>
<evidence type="ECO:0000256" key="2">
    <source>
        <dbReference type="ARBA" id="ARBA00022435"/>
    </source>
</evidence>
<dbReference type="Gene3D" id="1.20.1220.12">
    <property type="entry name" value="Malate synthase, domain III"/>
    <property type="match status" value="1"/>
</dbReference>
<evidence type="ECO:0000256" key="5">
    <source>
        <dbReference type="ARBA" id="ARBA00022679"/>
    </source>
</evidence>
<dbReference type="InterPro" id="IPR046363">
    <property type="entry name" value="MS_N_TIM-barrel_dom"/>
</dbReference>
<dbReference type="AlphaFoldDB" id="A0A2W5N4L3"/>
<dbReference type="Pfam" id="PF20656">
    <property type="entry name" value="MS_N"/>
    <property type="match status" value="1"/>
</dbReference>
<feature type="binding site" evidence="10">
    <location>
        <position position="277"/>
    </location>
    <ligand>
        <name>acetyl-CoA</name>
        <dbReference type="ChEBI" id="CHEBI:57288"/>
    </ligand>
</feature>
<keyword evidence="2 10" id="KW-0329">Glyoxylate bypass</keyword>
<dbReference type="NCBIfam" id="TIGR01345">
    <property type="entry name" value="malate_syn_G"/>
    <property type="match status" value="1"/>
</dbReference>
<feature type="binding site" evidence="10">
    <location>
        <begin position="458"/>
        <end position="461"/>
    </location>
    <ligand>
        <name>glyoxylate</name>
        <dbReference type="ChEBI" id="CHEBI:36655"/>
    </ligand>
</feature>
<feature type="domain" description="Malate synthase G alpha-beta insertion" evidence="16">
    <location>
        <begin position="166"/>
        <end position="236"/>
    </location>
</feature>
<dbReference type="InterPro" id="IPR048357">
    <property type="entry name" value="MSG_insertion"/>
</dbReference>
<dbReference type="HAMAP" id="MF_00641">
    <property type="entry name" value="Malate_synth_G"/>
    <property type="match status" value="1"/>
</dbReference>
<evidence type="ECO:0000256" key="1">
    <source>
        <dbReference type="ARBA" id="ARBA00001946"/>
    </source>
</evidence>
<feature type="binding site" evidence="10">
    <location>
        <begin position="134"/>
        <end position="135"/>
    </location>
    <ligand>
        <name>acetyl-CoA</name>
        <dbReference type="ChEBI" id="CHEBI:57288"/>
    </ligand>
</feature>
<dbReference type="GO" id="GO:0005829">
    <property type="term" value="C:cytosol"/>
    <property type="evidence" value="ECO:0007669"/>
    <property type="project" value="TreeGrafter"/>
</dbReference>
<feature type="modified residue" description="Cysteine sulfenic acid (-SOH)" evidence="10">
    <location>
        <position position="619"/>
    </location>
</feature>
<evidence type="ECO:0000259" key="14">
    <source>
        <dbReference type="Pfam" id="PF01274"/>
    </source>
</evidence>
<comment type="caution">
    <text evidence="18">The sequence shown here is derived from an EMBL/GenBank/DDBJ whole genome shotgun (WGS) entry which is preliminary data.</text>
</comment>
<comment type="pathway">
    <text evidence="10 13">Carbohydrate metabolism; glyoxylate cycle; (S)-malate from isocitrate: step 2/2.</text>
</comment>
<dbReference type="Proteomes" id="UP000249185">
    <property type="component" value="Unassembled WGS sequence"/>
</dbReference>
<evidence type="ECO:0000256" key="13">
    <source>
        <dbReference type="RuleBase" id="RU003572"/>
    </source>
</evidence>
<feature type="domain" description="Malate synthase N-terminal" evidence="15">
    <location>
        <begin position="25"/>
        <end position="80"/>
    </location>
</feature>
<feature type="domain" description="Malate synthase TIM barrel" evidence="14">
    <location>
        <begin position="338"/>
        <end position="572"/>
    </location>
</feature>
<evidence type="ECO:0000259" key="15">
    <source>
        <dbReference type="Pfam" id="PF20656"/>
    </source>
</evidence>
<dbReference type="STRING" id="35806.A6024_18610"/>
<evidence type="ECO:0000256" key="12">
    <source>
        <dbReference type="PIRSR" id="PIRSR601465-50"/>
    </source>
</evidence>
<dbReference type="SUPFAM" id="SSF51645">
    <property type="entry name" value="Malate synthase G"/>
    <property type="match status" value="1"/>
</dbReference>
<organism evidence="18 19">
    <name type="scientific">Rhodovulum sulfidophilum</name>
    <name type="common">Rhodobacter sulfidophilus</name>
    <dbReference type="NCBI Taxonomy" id="35806"/>
    <lineage>
        <taxon>Bacteria</taxon>
        <taxon>Pseudomonadati</taxon>
        <taxon>Pseudomonadota</taxon>
        <taxon>Alphaproteobacteria</taxon>
        <taxon>Rhodobacterales</taxon>
        <taxon>Paracoccaceae</taxon>
        <taxon>Rhodovulum</taxon>
    </lineage>
</organism>
<comment type="function">
    <text evidence="10">Involved in the glycolate utilization. Catalyzes the condensation and subsequent hydrolysis of acetyl-coenzyme A (acetyl-CoA) and glyoxylate to form malate and CoA.</text>
</comment>
<dbReference type="PANTHER" id="PTHR42739:SF1">
    <property type="entry name" value="MALATE SYNTHASE G"/>
    <property type="match status" value="1"/>
</dbReference>
<sequence length="727" mass="79573">MNDQSTHRAEGDFVERKGLLVAPELAAFIETEALPETGVAAEAFWAGLSELAHDFGPRNRALLAKRDALQAQIDAWHLARRGQPVDREAYKAFLTEIGYLLPEGPDFQIDTANVDPEIATVAGPQLVVPITNARFALNAANARWGSLYDSLYGTDAMGSAPPKGGYDRGRGARVVARARVFLDEAFPLEGTSHADARRYHVHNGALLVDDMPLTDPAKFVGYRGHPRAPESVLLRNNGLHVELVFDRTHSIGARDQAGLADVRLESAVSAIMDCEDSVACVDAEDKVTAYRNWLGLMKGDLADTFEKGGRQVTRRLQPDLTFTAPDGGEVTVKGRALMLVRNVGHLMTNPAIRDRNGDEIFEGLMDAMVTALIAIHDLQKTEGLRNSPAGSFYVVKPKMHGPEEVAFADAVFTHVEAALGLAPNTVKIGVMDEERRTSVNLKECIRAARNRLVFINTGFLDRTGDEIHTSMEAGPFSRKDFIKRKGWITAYENQNVDIGLECGLSGKAQIGKGMWAVPDRMAAMLEAKIEHPKSGANCAWVPSPTAATLHALHYHKVDVFAVQAALAKGGRRAYVESLLEIPTASYRMWTGPQIEREVENNAQGILGYVVRWIDQGVGCSKVPDINDVGMMEDRATCRISAQHIANWLHHGIVAPDDVMAVMKRMAEVVDRQNAADPLYAPMAPGFDGLAFKAACDLVFEGRVQPAGYTEPILHARRRERKAQTQRG</sequence>
<evidence type="ECO:0000256" key="4">
    <source>
        <dbReference type="ARBA" id="ARBA00022532"/>
    </source>
</evidence>
<evidence type="ECO:0000259" key="16">
    <source>
        <dbReference type="Pfam" id="PF20658"/>
    </source>
</evidence>
<comment type="caution">
    <text evidence="10">Lacks conserved residue(s) required for the propagation of feature annotation.</text>
</comment>
<proteinExistence type="inferred from homology"/>
<dbReference type="Pfam" id="PF01274">
    <property type="entry name" value="MS_TIM-barrel"/>
    <property type="match status" value="1"/>
</dbReference>
<feature type="binding site" evidence="10">
    <location>
        <position position="433"/>
    </location>
    <ligand>
        <name>Mg(2+)</name>
        <dbReference type="ChEBI" id="CHEBI:18420"/>
    </ligand>
</feature>
<comment type="cofactor">
    <cofactor evidence="1 10">
        <name>Mg(2+)</name>
        <dbReference type="ChEBI" id="CHEBI:18420"/>
    </cofactor>
</comment>
<evidence type="ECO:0000256" key="7">
    <source>
        <dbReference type="ARBA" id="ARBA00022842"/>
    </source>
</evidence>
<evidence type="ECO:0000259" key="17">
    <source>
        <dbReference type="Pfam" id="PF20659"/>
    </source>
</evidence>
<dbReference type="NCBIfam" id="NF002825">
    <property type="entry name" value="PRK02999.1"/>
    <property type="match status" value="1"/>
</dbReference>
<dbReference type="EMBL" id="QFPW01000012">
    <property type="protein sequence ID" value="PZQ48402.1"/>
    <property type="molecule type" value="Genomic_DNA"/>
</dbReference>
<feature type="binding site" evidence="10">
    <location>
        <position position="542"/>
    </location>
    <ligand>
        <name>acetyl-CoA</name>
        <dbReference type="ChEBI" id="CHEBI:57288"/>
    </ligand>
</feature>
<feature type="binding site" evidence="10">
    <location>
        <position position="341"/>
    </location>
    <ligand>
        <name>glyoxylate</name>
        <dbReference type="ChEBI" id="CHEBI:36655"/>
    </ligand>
</feature>
<dbReference type="GO" id="GO:0006099">
    <property type="term" value="P:tricarboxylic acid cycle"/>
    <property type="evidence" value="ECO:0007669"/>
    <property type="project" value="UniProtKB-KW"/>
</dbReference>
<evidence type="ECO:0000313" key="18">
    <source>
        <dbReference type="EMBL" id="PZQ48402.1"/>
    </source>
</evidence>
<comment type="subcellular location">
    <subcellularLocation>
        <location evidence="10 13">Cytoplasm</location>
    </subcellularLocation>
</comment>
<dbReference type="GO" id="GO:0009436">
    <property type="term" value="P:glyoxylate catabolic process"/>
    <property type="evidence" value="ECO:0007669"/>
    <property type="project" value="TreeGrafter"/>
</dbReference>
<keyword evidence="8 10" id="KW-0558">Oxidation</keyword>
<evidence type="ECO:0000256" key="3">
    <source>
        <dbReference type="ARBA" id="ARBA00022490"/>
    </source>
</evidence>
<dbReference type="GO" id="GO:0000287">
    <property type="term" value="F:magnesium ion binding"/>
    <property type="evidence" value="ECO:0007669"/>
    <property type="project" value="TreeGrafter"/>
</dbReference>
<dbReference type="GO" id="GO:0004474">
    <property type="term" value="F:malate synthase activity"/>
    <property type="evidence" value="ECO:0007669"/>
    <property type="project" value="UniProtKB-UniRule"/>
</dbReference>
<dbReference type="Gene3D" id="3.20.20.360">
    <property type="entry name" value="Malate synthase, domain 3"/>
    <property type="match status" value="2"/>
</dbReference>
<dbReference type="InterPro" id="IPR011076">
    <property type="entry name" value="Malate_synth_sf"/>
</dbReference>
<feature type="active site" description="Proton donor" evidence="10 12">
    <location>
        <position position="633"/>
    </location>
</feature>
<evidence type="ECO:0000256" key="10">
    <source>
        <dbReference type="HAMAP-Rule" id="MF_00641"/>
    </source>
</evidence>
<keyword evidence="4 10" id="KW-0816">Tricarboxylic acid cycle</keyword>
<feature type="binding site" evidence="10">
    <location>
        <position position="314"/>
    </location>
    <ligand>
        <name>acetyl-CoA</name>
        <dbReference type="ChEBI" id="CHEBI:57288"/>
    </ligand>
</feature>
<gene>
    <name evidence="10" type="primary">glcB</name>
    <name evidence="18" type="ORF">DI556_14770</name>
</gene>
<keyword evidence="3 10" id="KW-0963">Cytoplasm</keyword>
<comment type="similarity">
    <text evidence="10 13">Belongs to the malate synthase family. GlcB subfamily.</text>
</comment>
<comment type="catalytic activity">
    <reaction evidence="9 10 13">
        <text>glyoxylate + acetyl-CoA + H2O = (S)-malate + CoA + H(+)</text>
        <dbReference type="Rhea" id="RHEA:18181"/>
        <dbReference type="ChEBI" id="CHEBI:15377"/>
        <dbReference type="ChEBI" id="CHEBI:15378"/>
        <dbReference type="ChEBI" id="CHEBI:15589"/>
        <dbReference type="ChEBI" id="CHEBI:36655"/>
        <dbReference type="ChEBI" id="CHEBI:57287"/>
        <dbReference type="ChEBI" id="CHEBI:57288"/>
        <dbReference type="EC" id="2.3.3.9"/>
    </reaction>
</comment>
<protein>
    <recommendedName>
        <fullName evidence="10 11">Malate synthase G</fullName>
        <ecNumber evidence="10 11">2.3.3.9</ecNumber>
    </recommendedName>
</protein>
<dbReference type="Pfam" id="PF20658">
    <property type="entry name" value="MSG_insertion"/>
    <property type="match status" value="1"/>
</dbReference>
<feature type="binding site" evidence="10">
    <location>
        <position position="127"/>
    </location>
    <ligand>
        <name>acetyl-CoA</name>
        <dbReference type="ChEBI" id="CHEBI:57288"/>
    </ligand>
</feature>
<name>A0A2W5N4L3_RHOSU</name>
<dbReference type="InterPro" id="IPR048355">
    <property type="entry name" value="MS_C"/>
</dbReference>
<dbReference type="PANTHER" id="PTHR42739">
    <property type="entry name" value="MALATE SYNTHASE G"/>
    <property type="match status" value="1"/>
</dbReference>
<dbReference type="GO" id="GO:0006097">
    <property type="term" value="P:glyoxylate cycle"/>
    <property type="evidence" value="ECO:0007669"/>
    <property type="project" value="UniProtKB-UniRule"/>
</dbReference>
<dbReference type="InterPro" id="IPR048356">
    <property type="entry name" value="MS_N"/>
</dbReference>
<dbReference type="InterPro" id="IPR001465">
    <property type="entry name" value="Malate_synthase_TIM"/>
</dbReference>
<dbReference type="EC" id="2.3.3.9" evidence="10 11"/>
<dbReference type="InterPro" id="IPR044856">
    <property type="entry name" value="Malate_synth_C_sf"/>
</dbReference>
<feature type="domain" description="Malate synthase C-terminal" evidence="17">
    <location>
        <begin position="594"/>
        <end position="675"/>
    </location>
</feature>
<feature type="binding site" evidence="10">
    <location>
        <position position="433"/>
    </location>
    <ligand>
        <name>glyoxylate</name>
        <dbReference type="ChEBI" id="CHEBI:36655"/>
    </ligand>
</feature>